<feature type="compositionally biased region" description="Polar residues" evidence="2">
    <location>
        <begin position="3215"/>
        <end position="3226"/>
    </location>
</feature>
<feature type="compositionally biased region" description="Basic and acidic residues" evidence="2">
    <location>
        <begin position="1"/>
        <end position="11"/>
    </location>
</feature>
<feature type="compositionally biased region" description="Basic and acidic residues" evidence="2">
    <location>
        <begin position="2254"/>
        <end position="2274"/>
    </location>
</feature>
<feature type="compositionally biased region" description="Polar residues" evidence="2">
    <location>
        <begin position="102"/>
        <end position="113"/>
    </location>
</feature>
<feature type="compositionally biased region" description="Low complexity" evidence="2">
    <location>
        <begin position="2949"/>
        <end position="2964"/>
    </location>
</feature>
<keyword evidence="4" id="KW-1185">Reference proteome</keyword>
<proteinExistence type="predicted"/>
<feature type="region of interest" description="Disordered" evidence="2">
    <location>
        <begin position="861"/>
        <end position="898"/>
    </location>
</feature>
<feature type="region of interest" description="Disordered" evidence="2">
    <location>
        <begin position="626"/>
        <end position="818"/>
    </location>
</feature>
<feature type="region of interest" description="Disordered" evidence="2">
    <location>
        <begin position="2940"/>
        <end position="2969"/>
    </location>
</feature>
<dbReference type="Proteomes" id="UP001217089">
    <property type="component" value="Unassembled WGS sequence"/>
</dbReference>
<feature type="compositionally biased region" description="Basic and acidic residues" evidence="2">
    <location>
        <begin position="2025"/>
        <end position="2037"/>
    </location>
</feature>
<sequence>MSEKSDRESQKRTAKNSKISNAAKRVTDRLYTAPPPKFKREAKEKKPASGKSTKDVTRKKDDKEGSNEDDRKRRAGTPRKSPMREDIGKISKSPSTKRKSGDSSSNKVTTPVTQGKKKAGTPERVTQQEKEKSPSLSSRSRPSSSSNQAKSKTPNKDNKAQHTLPSSHVKRSATPPGLGHDYQAQDDIKSQQNIKITMSSPDLRLLSKSPTPADRNGRIFVSRMPATKLRHMASTPSLASVPEAVGEEGDAIEMPTSPETAMPQVVKRRNRRHIEGEKYKRHSAPVGEILANIFQNSGFSFTDNMETDEILTSNVQPVEDLNCSSNTISGENMTLTSSDVSDSDGGIQFTVAQSSGKVCPEDECVTNMTEDIGMECDSEISIDQNTKYLSSAVFNINTDQDLESTNIDKSGNEVNSKDLEMITADMGDATKCGDVQMSDVPEHSECLTYIPVEMQQVGKICIENSETNKVMETLPENSASSVVFAGVRSEAKVEFICPTMDDRADEVDGNVCEGKHIKPGNKREISETGSSVIAAKCRKEDSRNDNVETLTSQQPSLLDMLDESNERMLTVEQESVGPQTHQHHIDFMESLEFGHSQGILHAVSSTEDVIVCEDIRNVISDQNTQNFVHKDSDDRFSSDSLDSDPERKPKDKNIDDVSSDSLNVSGNSDIMDSLSPKLSNDDNYDIPPSDQLHESSNGNNTQLSSARKAVRQRAVIRQKQLGCNEESDDIDQLSDDPLSSESQPKSLSRPELTSRRRRRINNKSDRKAKRWRGLSSEEYITSDSDGIYSDNSLTGQVEFSSGDNANSDNVTGENGPSDVHWGNYTPAFVSNLSDSDTKITVELTGCFLSSQKMERSQFNGFRGTSELTEETKEKLHENKTIDGSESHSRSSSETRSVQTDISLIGNGNFEAQNSDGYYSDLAVSPLCIWSSGDKKTQYHQPHSKRTPKTKVEYCVRKNKHPKQERLAISVTDQWSAETSTSRKKSASSVSSDSSYVMEMETLSPQLPSPSDRFIQEGQTSPPQDMSCFGTTFPVVYEVTVREDLTNVFYNVDRTEIKTYGLRSQTNGDGAQIIPDSININLQETTTNTTEKKSETIYKEEVTFRNSDHQDSPVDSVISETNFRSVSDFLVENPGTDQEVCKEHQVIVENSDRYIHPHCEGNIQNIHDPETLISPRESDTTSDYGTLVESKLGNSSCLSGSQSTIPGDLEYSPMDDSVFHKSTEESNNNEFSFDTKITPESVTDLQVGINNIPQSVGESINYISVQGQQLCHSEDTDSPQQLRPGNVFDEDNFDAEEHAGNNTEQEFVNSLSKDSEEYEGASYNSQDNLKQETGEISLSGSEEIEYEEERSLSPGEIVLKPNIITSSELYQTFASGLISMDETGAMENQDGTRQLDFRHKGYKEKSPSLSELNEHKETEDYRRSMSENCIDQYEERTNSSNESIVFVFMGQSHTNESMEELKSFTSSHKEYKVHEDEEEKNNTNDDSNITNEENDQNVSDIAEEDQHRRNMSRSVSESENSVDTSPLRHRYGIDSNVLPIPERSISSDNLPKGSSDQPGIHRSRSADMLAVGVIEDPTGNEGVFPPCFNGDTSGSNEENMMSVNSVDSKTSVGESDKILKDEIVKSTQEVLYAEIETAQTERVKPQEVNYEGHISDDEIITLTKTSYKPESADRGVTTGVEKFSPVVSVGVQVSLSNSSTQTDSSYNSLAEEFLPLNVLPALESDYRAQSMVNIGEAPGPAQLNLSEGTEEWYNLSHMVLENKTILKNINQNIPGMNVQQNTDSSVCTANNQDDSTQTGGSLINLQSSGIQTDELFDFEEQKNESCASTTQTGSGLVSLLEIAEVESTDYQPSPPPKTFHDMSIQTVDFTPESAQTREISIQTVETGPSESDMKFDFSKNVPSESKIDDTETRNVRQNHQQILKSSSEIKQHDWHHYEEEQEEPQGEIITETIVYNTSEAPETRQEKVTEKRKKHESKKSDDQVVVTEREFRLATEVELPDLETSNAQMEALKEEHSKMMASLKKAANDRKERVEASKNNKRLSASITRAELETLRKEMENEASDSNKSDIQSSSEDLKSENVESYSRPLTQEEFEILMKNMARKASTDVTNIDKMPEGYRSRERNSWENRKASTVTGNESRYMYDEKKNEKMSYDKSDLNRKPVNSAEEVKYSEIKAKDRNSWAEKENSSITSTVSYDKSDLKGKPVTSVEKVEYSESKVKDRNSLAEKENSSITSTVSYDKSDLKGKPVTSVEKVEYSESKVKDRNSLAEKENSSITSTVSYDKSDLKGKPVTSVEKVEYSESKVKDRNSLAEKENSSITSTVSYDKSKYDEKKNQNLSSTASVMKYNKSECDKIRPTSPEDEVEYSESTFYIYNIESENISDEDNESTDKEENPLHQQDKHKDEITKNDADKLQQEAQHTEGTTYYSYPDTYTYNSSERQENQPNRNAYEINKANNTSEKDLPSREISHHREEEVIHPSVNQRVSNSSPWEMQRAQNEVNSLDMKESKKDEKKQTTSKMSDGAILNQKIMSVFAEQDSQTRKQQANYHQVKKPNVDTSEVSGYREEIEDVLSDTIGSPTCGTPPNSPLAQGDEITNRFTMYNDSQITVDNSDKSDSSDVVDSSLDKSKYETMYSESIIPKSSLQDTTRTKPQESDSYNTIKLYVPKKKNRYDKSATESTTEDNNTSQYSTRALNTNTALSSQPRYSEMSTLPSQELIMPSLSTRSYISQDNVRENSYISQDNVRDNKVSTGVEVCVDSSDDFTQTDLRLDLTGDRGMKESKTNNKIKEDLERLQKERVEIIELLSLNYLPSSLTIELLERKLNYCIGQTDLLLESLGENLDFEIHELNITSSHDTREYISNYKESLRQSKRDIEICKERMDRRRGTGRGRTIGRNRDLFRLRRNAEIEVFKAERSIEQLKHRQEKTVNPWKNISASIHDRFDRSSRDVSPSSTSSTPRTMTPKQHRDHLIELRRQLVKATKDEDFRQRSCRSSSPVLTKTERDRYLGSSYKYTDRTRDRSAPLSTHYEGPIDHKTDVSYGVSSYVMPPSYAENLQAPRSYSYDVTPSSSDFRRYDRSSSPYYSNYDYLDSQRYHSVDSSRTYVSPTYDNIPFYRSSDQHSNSPNSSFGDGSYRYHSVDRSDRSHFGTPGIDTRHHSLETNYQLSVNNYTHSARSQSVDSRHDKTSHLYSSPLSREQSPHSIQTSFGAKYHSTGLESPTQQLMSRSRSKVESRVYSPTQGLLDVQTKSSKTEHWYDSETEALLKEIREMKQQNQQEILRAKDNLVTYRRESGSAQGDKQNAERKRLDKWIVKDEIRVTAVMDMCNTG</sequence>
<feature type="compositionally biased region" description="Polar residues" evidence="2">
    <location>
        <begin position="2481"/>
        <end position="2502"/>
    </location>
</feature>
<evidence type="ECO:0000256" key="2">
    <source>
        <dbReference type="SAM" id="MobiDB-lite"/>
    </source>
</evidence>
<feature type="region of interest" description="Disordered" evidence="2">
    <location>
        <begin position="1"/>
        <end position="183"/>
    </location>
</feature>
<feature type="region of interest" description="Disordered" evidence="2">
    <location>
        <begin position="2642"/>
        <end position="2714"/>
    </location>
</feature>
<evidence type="ECO:0000256" key="1">
    <source>
        <dbReference type="SAM" id="Coils"/>
    </source>
</evidence>
<feature type="region of interest" description="Disordered" evidence="2">
    <location>
        <begin position="2575"/>
        <end position="2594"/>
    </location>
</feature>
<feature type="compositionally biased region" description="Basic and acidic residues" evidence="2">
    <location>
        <begin position="2297"/>
        <end position="2317"/>
    </location>
</feature>
<feature type="region of interest" description="Disordered" evidence="2">
    <location>
        <begin position="1953"/>
        <end position="1982"/>
    </location>
</feature>
<feature type="compositionally biased region" description="Basic and acidic residues" evidence="2">
    <location>
        <begin position="2505"/>
        <end position="2516"/>
    </location>
</feature>
<keyword evidence="1" id="KW-0175">Coiled coil</keyword>
<feature type="compositionally biased region" description="Basic and acidic residues" evidence="2">
    <location>
        <begin position="38"/>
        <end position="72"/>
    </location>
</feature>
<dbReference type="EMBL" id="JARBDR010000657">
    <property type="protein sequence ID" value="KAJ8309143.1"/>
    <property type="molecule type" value="Genomic_DNA"/>
</dbReference>
<name>A0ABQ9EVE0_TEGGR</name>
<feature type="region of interest" description="Disordered" evidence="2">
    <location>
        <begin position="972"/>
        <end position="1025"/>
    </location>
</feature>
<feature type="region of interest" description="Disordered" evidence="2">
    <location>
        <begin position="3114"/>
        <end position="3155"/>
    </location>
</feature>
<evidence type="ECO:0000313" key="3">
    <source>
        <dbReference type="EMBL" id="KAJ8309143.1"/>
    </source>
</evidence>
<feature type="region of interest" description="Disordered" evidence="2">
    <location>
        <begin position="2983"/>
        <end position="3031"/>
    </location>
</feature>
<feature type="compositionally biased region" description="Polar residues" evidence="2">
    <location>
        <begin position="2576"/>
        <end position="2585"/>
    </location>
</feature>
<feature type="region of interest" description="Disordered" evidence="2">
    <location>
        <begin position="2538"/>
        <end position="2562"/>
    </location>
</feature>
<feature type="compositionally biased region" description="Polar residues" evidence="2">
    <location>
        <begin position="659"/>
        <end position="670"/>
    </location>
</feature>
<evidence type="ECO:0000313" key="4">
    <source>
        <dbReference type="Proteomes" id="UP001217089"/>
    </source>
</evidence>
<feature type="compositionally biased region" description="Acidic residues" evidence="2">
    <location>
        <begin position="725"/>
        <end position="734"/>
    </location>
</feature>
<feature type="compositionally biased region" description="Basic and acidic residues" evidence="2">
    <location>
        <begin position="628"/>
        <end position="637"/>
    </location>
</feature>
<feature type="region of interest" description="Disordered" evidence="2">
    <location>
        <begin position="1457"/>
        <end position="1560"/>
    </location>
</feature>
<feature type="compositionally biased region" description="Basic and acidic residues" evidence="2">
    <location>
        <begin position="2168"/>
        <end position="2188"/>
    </location>
</feature>
<feature type="compositionally biased region" description="Polar residues" evidence="2">
    <location>
        <begin position="2678"/>
        <end position="2714"/>
    </location>
</feature>
<feature type="coiled-coil region" evidence="1">
    <location>
        <begin position="2861"/>
        <end position="2924"/>
    </location>
</feature>
<feature type="region of interest" description="Disordered" evidence="2">
    <location>
        <begin position="1884"/>
        <end position="1912"/>
    </location>
</feature>
<feature type="compositionally biased region" description="Polar residues" evidence="2">
    <location>
        <begin position="694"/>
        <end position="705"/>
    </location>
</feature>
<feature type="compositionally biased region" description="Basic and acidic residues" evidence="2">
    <location>
        <begin position="2049"/>
        <end position="2067"/>
    </location>
</feature>
<feature type="compositionally biased region" description="Basic and acidic residues" evidence="2">
    <location>
        <begin position="2327"/>
        <end position="2336"/>
    </location>
</feature>
<accession>A0ABQ9EVE0</accession>
<feature type="compositionally biased region" description="Basic and acidic residues" evidence="2">
    <location>
        <begin position="2114"/>
        <end position="2131"/>
    </location>
</feature>
<feature type="compositionally biased region" description="Basic and acidic residues" evidence="2">
    <location>
        <begin position="2460"/>
        <end position="2478"/>
    </location>
</feature>
<feature type="compositionally biased region" description="Low complexity" evidence="2">
    <location>
        <begin position="2425"/>
        <end position="2439"/>
    </location>
</feature>
<feature type="compositionally biased region" description="Polar residues" evidence="2">
    <location>
        <begin position="778"/>
        <end position="814"/>
    </location>
</feature>
<gene>
    <name evidence="3" type="ORF">KUTeg_014017</name>
</gene>
<feature type="compositionally biased region" description="Low complexity" evidence="2">
    <location>
        <begin position="134"/>
        <end position="146"/>
    </location>
</feature>
<feature type="compositionally biased region" description="Basic residues" evidence="2">
    <location>
        <begin position="755"/>
        <end position="772"/>
    </location>
</feature>
<feature type="compositionally biased region" description="Basic and acidic residues" evidence="2">
    <location>
        <begin position="2142"/>
        <end position="2161"/>
    </location>
</feature>
<feature type="compositionally biased region" description="Polar residues" evidence="2">
    <location>
        <begin position="737"/>
        <end position="746"/>
    </location>
</feature>
<feature type="compositionally biased region" description="Basic and acidic residues" evidence="2">
    <location>
        <begin position="644"/>
        <end position="655"/>
    </location>
</feature>
<feature type="compositionally biased region" description="Polar residues" evidence="2">
    <location>
        <begin position="3188"/>
        <end position="3207"/>
    </location>
</feature>
<feature type="compositionally biased region" description="Basic and acidic residues" evidence="2">
    <location>
        <begin position="869"/>
        <end position="892"/>
    </location>
</feature>
<feature type="region of interest" description="Disordered" evidence="2">
    <location>
        <begin position="2107"/>
        <end position="2523"/>
    </location>
</feature>
<feature type="coiled-coil region" evidence="1">
    <location>
        <begin position="3260"/>
        <end position="3291"/>
    </location>
</feature>
<feature type="compositionally biased region" description="Basic and acidic residues" evidence="2">
    <location>
        <begin position="1458"/>
        <end position="1482"/>
    </location>
</feature>
<feature type="compositionally biased region" description="Basic and acidic residues" evidence="2">
    <location>
        <begin position="2389"/>
        <end position="2416"/>
    </location>
</feature>
<feature type="compositionally biased region" description="Basic and acidic residues" evidence="2">
    <location>
        <begin position="3137"/>
        <end position="3146"/>
    </location>
</feature>
<feature type="compositionally biased region" description="Basic and acidic residues" evidence="2">
    <location>
        <begin position="2211"/>
        <end position="2231"/>
    </location>
</feature>
<feature type="region of interest" description="Disordered" evidence="2">
    <location>
        <begin position="3172"/>
        <end position="3233"/>
    </location>
</feature>
<comment type="caution">
    <text evidence="3">The sequence shown here is derived from an EMBL/GenBank/DDBJ whole genome shotgun (WGS) entry which is preliminary data.</text>
</comment>
<feature type="region of interest" description="Disordered" evidence="2">
    <location>
        <begin position="2021"/>
        <end position="2089"/>
    </location>
</feature>
<feature type="compositionally biased region" description="Polar residues" evidence="2">
    <location>
        <begin position="1511"/>
        <end position="1523"/>
    </location>
</feature>
<protein>
    <submittedName>
        <fullName evidence="3">Uncharacterized protein</fullName>
    </submittedName>
</protein>
<reference evidence="3 4" key="1">
    <citation type="submission" date="2022-12" db="EMBL/GenBank/DDBJ databases">
        <title>Chromosome-level genome of Tegillarca granosa.</title>
        <authorList>
            <person name="Kim J."/>
        </authorList>
    </citation>
    <scope>NUCLEOTIDE SEQUENCE [LARGE SCALE GENOMIC DNA]</scope>
    <source>
        <strain evidence="3">Teg-2019</strain>
        <tissue evidence="3">Adductor muscle</tissue>
    </source>
</reference>
<feature type="compositionally biased region" description="Polar residues" evidence="2">
    <location>
        <begin position="1543"/>
        <end position="1556"/>
    </location>
</feature>
<organism evidence="3 4">
    <name type="scientific">Tegillarca granosa</name>
    <name type="common">Malaysian cockle</name>
    <name type="synonym">Anadara granosa</name>
    <dbReference type="NCBI Taxonomy" id="220873"/>
    <lineage>
        <taxon>Eukaryota</taxon>
        <taxon>Metazoa</taxon>
        <taxon>Spiralia</taxon>
        <taxon>Lophotrochozoa</taxon>
        <taxon>Mollusca</taxon>
        <taxon>Bivalvia</taxon>
        <taxon>Autobranchia</taxon>
        <taxon>Pteriomorphia</taxon>
        <taxon>Arcoida</taxon>
        <taxon>Arcoidea</taxon>
        <taxon>Arcidae</taxon>
        <taxon>Tegillarca</taxon>
    </lineage>
</organism>